<dbReference type="AlphaFoldDB" id="A0A9P5Q6M8"/>
<feature type="region of interest" description="Disordered" evidence="1">
    <location>
        <begin position="40"/>
        <end position="86"/>
    </location>
</feature>
<accession>A0A9P5Q6M8</accession>
<dbReference type="Proteomes" id="UP000772434">
    <property type="component" value="Unassembled WGS sequence"/>
</dbReference>
<evidence type="ECO:0000313" key="3">
    <source>
        <dbReference type="Proteomes" id="UP000772434"/>
    </source>
</evidence>
<feature type="compositionally biased region" description="Basic and acidic residues" evidence="1">
    <location>
        <begin position="71"/>
        <end position="81"/>
    </location>
</feature>
<evidence type="ECO:0000313" key="2">
    <source>
        <dbReference type="EMBL" id="KAF9076433.1"/>
    </source>
</evidence>
<name>A0A9P5Q6M8_9AGAR</name>
<feature type="compositionally biased region" description="Basic and acidic residues" evidence="1">
    <location>
        <begin position="50"/>
        <end position="59"/>
    </location>
</feature>
<organism evidence="2 3">
    <name type="scientific">Rhodocollybia butyracea</name>
    <dbReference type="NCBI Taxonomy" id="206335"/>
    <lineage>
        <taxon>Eukaryota</taxon>
        <taxon>Fungi</taxon>
        <taxon>Dikarya</taxon>
        <taxon>Basidiomycota</taxon>
        <taxon>Agaricomycotina</taxon>
        <taxon>Agaricomycetes</taxon>
        <taxon>Agaricomycetidae</taxon>
        <taxon>Agaricales</taxon>
        <taxon>Marasmiineae</taxon>
        <taxon>Omphalotaceae</taxon>
        <taxon>Rhodocollybia</taxon>
    </lineage>
</organism>
<gene>
    <name evidence="2" type="ORF">BDP27DRAFT_1313319</name>
</gene>
<keyword evidence="3" id="KW-1185">Reference proteome</keyword>
<dbReference type="Gene3D" id="6.10.140.1020">
    <property type="match status" value="1"/>
</dbReference>
<sequence length="118" mass="13670">MTRWTEAGREAAWEVWELVKNSGVSSSGSWGRSIGDKRPFKESWGWESQPDEKRIKPEESWEWNTSNGTDEAMRHPELRKEEEEEETTEYTLGSMLRGFGIDPATLGWDDQEGSFRDP</sequence>
<evidence type="ECO:0000256" key="1">
    <source>
        <dbReference type="SAM" id="MobiDB-lite"/>
    </source>
</evidence>
<reference evidence="2" key="1">
    <citation type="submission" date="2020-11" db="EMBL/GenBank/DDBJ databases">
        <authorList>
            <consortium name="DOE Joint Genome Institute"/>
            <person name="Ahrendt S."/>
            <person name="Riley R."/>
            <person name="Andreopoulos W."/>
            <person name="Labutti K."/>
            <person name="Pangilinan J."/>
            <person name="Ruiz-Duenas F.J."/>
            <person name="Barrasa J.M."/>
            <person name="Sanchez-Garcia M."/>
            <person name="Camarero S."/>
            <person name="Miyauchi S."/>
            <person name="Serrano A."/>
            <person name="Linde D."/>
            <person name="Babiker R."/>
            <person name="Drula E."/>
            <person name="Ayuso-Fernandez I."/>
            <person name="Pacheco R."/>
            <person name="Padilla G."/>
            <person name="Ferreira P."/>
            <person name="Barriuso J."/>
            <person name="Kellner H."/>
            <person name="Castanera R."/>
            <person name="Alfaro M."/>
            <person name="Ramirez L."/>
            <person name="Pisabarro A.G."/>
            <person name="Kuo A."/>
            <person name="Tritt A."/>
            <person name="Lipzen A."/>
            <person name="He G."/>
            <person name="Yan M."/>
            <person name="Ng V."/>
            <person name="Cullen D."/>
            <person name="Martin F."/>
            <person name="Rosso M.-N."/>
            <person name="Henrissat B."/>
            <person name="Hibbett D."/>
            <person name="Martinez A.T."/>
            <person name="Grigoriev I.V."/>
        </authorList>
    </citation>
    <scope>NUCLEOTIDE SEQUENCE</scope>
    <source>
        <strain evidence="2">AH 40177</strain>
    </source>
</reference>
<protein>
    <submittedName>
        <fullName evidence="2">Uncharacterized protein</fullName>
    </submittedName>
</protein>
<dbReference type="EMBL" id="JADNRY010000006">
    <property type="protein sequence ID" value="KAF9076433.1"/>
    <property type="molecule type" value="Genomic_DNA"/>
</dbReference>
<dbReference type="OrthoDB" id="27934at2759"/>
<comment type="caution">
    <text evidence="2">The sequence shown here is derived from an EMBL/GenBank/DDBJ whole genome shotgun (WGS) entry which is preliminary data.</text>
</comment>
<proteinExistence type="predicted"/>